<dbReference type="InterPro" id="IPR004360">
    <property type="entry name" value="Glyas_Fos-R_dOase_dom"/>
</dbReference>
<gene>
    <name evidence="2" type="ORF">SAMN04488122_1136</name>
</gene>
<keyword evidence="3" id="KW-1185">Reference proteome</keyword>
<dbReference type="Gene3D" id="3.10.180.10">
    <property type="entry name" value="2,3-Dihydroxybiphenyl 1,2-Dioxygenase, domain 1"/>
    <property type="match status" value="1"/>
</dbReference>
<dbReference type="AlphaFoldDB" id="A0A1I0Q0R9"/>
<sequence length="133" mass="14989">MKNTLGRVVILVNNYDDAGFFYENKLGFHKLFDATTNGQRYLHLAPSAGEQSGVWLLQADGPEQRALVGRQAGEQPLLVLYTDDFNAYHRQLLDNDVIIRREPVITPEATFLHFLDLYGNEIILVQLAGGENN</sequence>
<feature type="domain" description="VOC" evidence="1">
    <location>
        <begin position="4"/>
        <end position="127"/>
    </location>
</feature>
<reference evidence="3" key="1">
    <citation type="submission" date="2016-10" db="EMBL/GenBank/DDBJ databases">
        <authorList>
            <person name="Varghese N."/>
            <person name="Submissions S."/>
        </authorList>
    </citation>
    <scope>NUCLEOTIDE SEQUENCE [LARGE SCALE GENOMIC DNA]</scope>
    <source>
        <strain evidence="3">DSM 3695</strain>
    </source>
</reference>
<dbReference type="STRING" id="29529.SAMN04488122_1136"/>
<name>A0A1I0Q0R9_9BACT</name>
<protein>
    <recommendedName>
        <fullName evidence="1">VOC domain-containing protein</fullName>
    </recommendedName>
</protein>
<accession>A0A1I0Q0R9</accession>
<dbReference type="InterPro" id="IPR029068">
    <property type="entry name" value="Glyas_Bleomycin-R_OHBP_Dase"/>
</dbReference>
<dbReference type="PROSITE" id="PS51819">
    <property type="entry name" value="VOC"/>
    <property type="match status" value="1"/>
</dbReference>
<dbReference type="RefSeq" id="WP_089891665.1">
    <property type="nucleotide sequence ID" value="NZ_FOJG01000001.1"/>
</dbReference>
<evidence type="ECO:0000313" key="3">
    <source>
        <dbReference type="Proteomes" id="UP000199310"/>
    </source>
</evidence>
<evidence type="ECO:0000313" key="2">
    <source>
        <dbReference type="EMBL" id="SEW20459.1"/>
    </source>
</evidence>
<dbReference type="EMBL" id="FOJG01000001">
    <property type="protein sequence ID" value="SEW20459.1"/>
    <property type="molecule type" value="Genomic_DNA"/>
</dbReference>
<dbReference type="Proteomes" id="UP000199310">
    <property type="component" value="Unassembled WGS sequence"/>
</dbReference>
<dbReference type="OrthoDB" id="9794917at2"/>
<evidence type="ECO:0000259" key="1">
    <source>
        <dbReference type="PROSITE" id="PS51819"/>
    </source>
</evidence>
<dbReference type="Pfam" id="PF00903">
    <property type="entry name" value="Glyoxalase"/>
    <property type="match status" value="1"/>
</dbReference>
<dbReference type="SUPFAM" id="SSF54593">
    <property type="entry name" value="Glyoxalase/Bleomycin resistance protein/Dihydroxybiphenyl dioxygenase"/>
    <property type="match status" value="1"/>
</dbReference>
<organism evidence="2 3">
    <name type="scientific">Chitinophaga arvensicola</name>
    <dbReference type="NCBI Taxonomy" id="29529"/>
    <lineage>
        <taxon>Bacteria</taxon>
        <taxon>Pseudomonadati</taxon>
        <taxon>Bacteroidota</taxon>
        <taxon>Chitinophagia</taxon>
        <taxon>Chitinophagales</taxon>
        <taxon>Chitinophagaceae</taxon>
        <taxon>Chitinophaga</taxon>
    </lineage>
</organism>
<dbReference type="InterPro" id="IPR037523">
    <property type="entry name" value="VOC_core"/>
</dbReference>
<dbReference type="PANTHER" id="PTHR36437:SF2">
    <property type="entry name" value="GLYOXALASE_BLEOMYCIN RESISTANCE PROTEIN_DIOXYGENASE"/>
    <property type="match status" value="1"/>
</dbReference>
<dbReference type="PANTHER" id="PTHR36437">
    <property type="entry name" value="GLYOXALASE/BLEOMYCIN RESISTANCE PROTEIN/DIOXYGENASE"/>
    <property type="match status" value="1"/>
</dbReference>
<proteinExistence type="predicted"/>